<proteinExistence type="predicted"/>
<dbReference type="InterPro" id="IPR014001">
    <property type="entry name" value="Helicase_ATP-bd"/>
</dbReference>
<dbReference type="EMBL" id="NRGR01000005">
    <property type="protein sequence ID" value="PCC40694.1"/>
    <property type="molecule type" value="Genomic_DNA"/>
</dbReference>
<dbReference type="OrthoDB" id="3197455at2"/>
<dbReference type="SMART" id="SM00490">
    <property type="entry name" value="HELICc"/>
    <property type="match status" value="1"/>
</dbReference>
<feature type="domain" description="Helicase C-terminal" evidence="4">
    <location>
        <begin position="237"/>
        <end position="391"/>
    </location>
</feature>
<dbReference type="InterPro" id="IPR027417">
    <property type="entry name" value="P-loop_NTPase"/>
</dbReference>
<evidence type="ECO:0000259" key="4">
    <source>
        <dbReference type="PROSITE" id="PS51194"/>
    </source>
</evidence>
<accession>A0A2A3YN22</accession>
<dbReference type="Pfam" id="PF00271">
    <property type="entry name" value="Helicase_C"/>
    <property type="match status" value="1"/>
</dbReference>
<reference evidence="5 6" key="1">
    <citation type="journal article" date="2017" name="Elife">
        <title>Extensive horizontal gene transfer in cheese-associated bacteria.</title>
        <authorList>
            <person name="Bonham K.S."/>
            <person name="Wolfe B.E."/>
            <person name="Dutton R.J."/>
        </authorList>
    </citation>
    <scope>NUCLEOTIDE SEQUENCE [LARGE SCALE GENOMIC DNA]</scope>
    <source>
        <strain evidence="5 6">341_9</strain>
    </source>
</reference>
<evidence type="ECO:0000256" key="1">
    <source>
        <dbReference type="ARBA" id="ARBA00022741"/>
    </source>
</evidence>
<evidence type="ECO:0008006" key="7">
    <source>
        <dbReference type="Google" id="ProtNLM"/>
    </source>
</evidence>
<dbReference type="AlphaFoldDB" id="A0A2A3YN22"/>
<dbReference type="PANTHER" id="PTHR47962:SF5">
    <property type="entry name" value="ATP-DEPENDENT HELICASE LHR-RELATED"/>
    <property type="match status" value="1"/>
</dbReference>
<dbReference type="SUPFAM" id="SSF52540">
    <property type="entry name" value="P-loop containing nucleoside triphosphate hydrolases"/>
    <property type="match status" value="1"/>
</dbReference>
<dbReference type="RefSeq" id="WP_096196450.1">
    <property type="nucleotide sequence ID" value="NZ_NRGR01000005.1"/>
</dbReference>
<dbReference type="PROSITE" id="PS51194">
    <property type="entry name" value="HELICASE_CTER"/>
    <property type="match status" value="1"/>
</dbReference>
<dbReference type="Gene3D" id="3.40.50.300">
    <property type="entry name" value="P-loop containing nucleotide triphosphate hydrolases"/>
    <property type="match status" value="2"/>
</dbReference>
<dbReference type="Pfam" id="PF00270">
    <property type="entry name" value="DEAD"/>
    <property type="match status" value="1"/>
</dbReference>
<keyword evidence="6" id="KW-1185">Reference proteome</keyword>
<evidence type="ECO:0000313" key="6">
    <source>
        <dbReference type="Proteomes" id="UP000218598"/>
    </source>
</evidence>
<gene>
    <name evidence="5" type="ORF">CIK66_02700</name>
</gene>
<protein>
    <recommendedName>
        <fullName evidence="7">ATP-dependent helicase</fullName>
    </recommendedName>
</protein>
<keyword evidence="2" id="KW-0067">ATP-binding</keyword>
<dbReference type="InterPro" id="IPR001650">
    <property type="entry name" value="Helicase_C-like"/>
</dbReference>
<evidence type="ECO:0000256" key="2">
    <source>
        <dbReference type="ARBA" id="ARBA00022840"/>
    </source>
</evidence>
<dbReference type="GO" id="GO:0005524">
    <property type="term" value="F:ATP binding"/>
    <property type="evidence" value="ECO:0007669"/>
    <property type="project" value="UniProtKB-KW"/>
</dbReference>
<name>A0A2A3YN22_9MICO</name>
<evidence type="ECO:0000313" key="5">
    <source>
        <dbReference type="EMBL" id="PCC40694.1"/>
    </source>
</evidence>
<feature type="domain" description="Helicase ATP-binding" evidence="3">
    <location>
        <begin position="36"/>
        <end position="215"/>
    </location>
</feature>
<comment type="caution">
    <text evidence="5">The sequence shown here is derived from an EMBL/GenBank/DDBJ whole genome shotgun (WGS) entry which is preliminary data.</text>
</comment>
<dbReference type="GO" id="GO:0003677">
    <property type="term" value="F:DNA binding"/>
    <property type="evidence" value="ECO:0007669"/>
    <property type="project" value="TreeGrafter"/>
</dbReference>
<dbReference type="GO" id="GO:0016887">
    <property type="term" value="F:ATP hydrolysis activity"/>
    <property type="evidence" value="ECO:0007669"/>
    <property type="project" value="TreeGrafter"/>
</dbReference>
<dbReference type="SMART" id="SM00487">
    <property type="entry name" value="DEXDc"/>
    <property type="match status" value="1"/>
</dbReference>
<sequence length="691" mass="75659">MTEQAAGFDALAPSVQHHIVNTLGWPGLRPLQEDAAAPLVAGEDAILLAPTAGGKTEAATFPLLTRMSNEDWRGTSVLYVCPLRALLNNLQPRLSTYAQWLGRTAEVRHGDTTAGQRKRLQSQPPDILLTTPESLEAMLVSTVTSPELLFENLRSIVVDEVHAFAGDDRGWHLQGVLSRLEAIAGRPLQRVGLSATVGNPHELLRWLRGPGRDGTGTVIDPGGAAKESDVRLDWVGTLDNAAEVISRLHRGEKRLVFTDSRRTVESLTLSLRERKIETFASHSSLAVDERRRSEQAFAEAQDTVIVATSTLELGIDVGDLDRCLQIGAPRTVASMLQRLGRTGRRADTARNMLFLGTTEEEFLRACGLLLLWSEGYVEPIEPPPSPYHVIAQQILGLTLQRRALSRRDIHHDLAAFAPLYAPEADAIIEHMIAEQFLVQDGELLFAGPTAERRYGGMHFRDVMAVFTAAPQFTVLQGRTEIGLIDPMVLRSSHDGPLTITLAGRGWRVTSIDWNRKRAQVEPSTVGGKVRWSGVPQPISAALTGAIRRSLQGQDASGVVLTNRAQKRLSELRAEHVRVVGVGESDVLVPHDRGRSRWWTWAGGRENARTLAALTRVAPELPGAMPSWDNYAITLGDEATIPALRAALAEALERATDGENVFAPLIDERALREVKFGDMVPDEMLRAEVAGR</sequence>
<keyword evidence="1" id="KW-0547">Nucleotide-binding</keyword>
<dbReference type="PROSITE" id="PS51192">
    <property type="entry name" value="HELICASE_ATP_BIND_1"/>
    <property type="match status" value="1"/>
</dbReference>
<evidence type="ECO:0000259" key="3">
    <source>
        <dbReference type="PROSITE" id="PS51192"/>
    </source>
</evidence>
<organism evidence="5 6">
    <name type="scientific">Brachybacterium alimentarium</name>
    <dbReference type="NCBI Taxonomy" id="47845"/>
    <lineage>
        <taxon>Bacteria</taxon>
        <taxon>Bacillati</taxon>
        <taxon>Actinomycetota</taxon>
        <taxon>Actinomycetes</taxon>
        <taxon>Micrococcales</taxon>
        <taxon>Dermabacteraceae</taxon>
        <taxon>Brachybacterium</taxon>
    </lineage>
</organism>
<dbReference type="InterPro" id="IPR052511">
    <property type="entry name" value="ATP-dep_Helicase"/>
</dbReference>
<dbReference type="PANTHER" id="PTHR47962">
    <property type="entry name" value="ATP-DEPENDENT HELICASE LHR-RELATED-RELATED"/>
    <property type="match status" value="1"/>
</dbReference>
<dbReference type="Proteomes" id="UP000218598">
    <property type="component" value="Unassembled WGS sequence"/>
</dbReference>
<dbReference type="InterPro" id="IPR011545">
    <property type="entry name" value="DEAD/DEAH_box_helicase_dom"/>
</dbReference>